<dbReference type="Proteomes" id="UP001346149">
    <property type="component" value="Unassembled WGS sequence"/>
</dbReference>
<dbReference type="AlphaFoldDB" id="A0AAN7RL98"/>
<evidence type="ECO:0000256" key="15">
    <source>
        <dbReference type="ARBA" id="ARBA00023170"/>
    </source>
</evidence>
<dbReference type="FunFam" id="3.30.200.20:FF:000328">
    <property type="entry name" value="Leucine-rich repeat protein kinase family protein"/>
    <property type="match status" value="1"/>
</dbReference>
<evidence type="ECO:0000256" key="20">
    <source>
        <dbReference type="SAM" id="SignalP"/>
    </source>
</evidence>
<feature type="compositionally biased region" description="Polar residues" evidence="18">
    <location>
        <begin position="934"/>
        <end position="944"/>
    </location>
</feature>
<dbReference type="PROSITE" id="PS51450">
    <property type="entry name" value="LRR"/>
    <property type="match status" value="1"/>
</dbReference>
<dbReference type="Pfam" id="PF08263">
    <property type="entry name" value="LRRNT_2"/>
    <property type="match status" value="1"/>
</dbReference>
<dbReference type="Gene3D" id="3.80.10.10">
    <property type="entry name" value="Ribonuclease Inhibitor"/>
    <property type="match status" value="2"/>
</dbReference>
<dbReference type="SMART" id="SM00220">
    <property type="entry name" value="S_TKc"/>
    <property type="match status" value="1"/>
</dbReference>
<dbReference type="InterPro" id="IPR032675">
    <property type="entry name" value="LRR_dom_sf"/>
</dbReference>
<dbReference type="Gene3D" id="3.30.200.20">
    <property type="entry name" value="Phosphorylase Kinase, domain 1"/>
    <property type="match status" value="1"/>
</dbReference>
<dbReference type="EC" id="2.7.11.1" evidence="3"/>
<proteinExistence type="inferred from homology"/>
<evidence type="ECO:0000256" key="10">
    <source>
        <dbReference type="ARBA" id="ARBA00022741"/>
    </source>
</evidence>
<evidence type="ECO:0000256" key="11">
    <source>
        <dbReference type="ARBA" id="ARBA00022777"/>
    </source>
</evidence>
<organism evidence="22 23">
    <name type="scientific">Trapa natans</name>
    <name type="common">Water chestnut</name>
    <dbReference type="NCBI Taxonomy" id="22666"/>
    <lineage>
        <taxon>Eukaryota</taxon>
        <taxon>Viridiplantae</taxon>
        <taxon>Streptophyta</taxon>
        <taxon>Embryophyta</taxon>
        <taxon>Tracheophyta</taxon>
        <taxon>Spermatophyta</taxon>
        <taxon>Magnoliopsida</taxon>
        <taxon>eudicotyledons</taxon>
        <taxon>Gunneridae</taxon>
        <taxon>Pentapetalae</taxon>
        <taxon>rosids</taxon>
        <taxon>malvids</taxon>
        <taxon>Myrtales</taxon>
        <taxon>Lythraceae</taxon>
        <taxon>Trapa</taxon>
    </lineage>
</organism>
<evidence type="ECO:0000256" key="7">
    <source>
        <dbReference type="ARBA" id="ARBA00022692"/>
    </source>
</evidence>
<evidence type="ECO:0000313" key="22">
    <source>
        <dbReference type="EMBL" id="KAK4800583.1"/>
    </source>
</evidence>
<evidence type="ECO:0000256" key="6">
    <source>
        <dbReference type="ARBA" id="ARBA00022679"/>
    </source>
</evidence>
<keyword evidence="6" id="KW-0808">Transferase</keyword>
<dbReference type="PANTHER" id="PTHR45974">
    <property type="entry name" value="RECEPTOR-LIKE PROTEIN 55"/>
    <property type="match status" value="1"/>
</dbReference>
<feature type="transmembrane region" description="Helical" evidence="19">
    <location>
        <begin position="579"/>
        <end position="602"/>
    </location>
</feature>
<dbReference type="EMBL" id="JAXQNO010000003">
    <property type="protein sequence ID" value="KAK4800583.1"/>
    <property type="molecule type" value="Genomic_DNA"/>
</dbReference>
<feature type="region of interest" description="Disordered" evidence="18">
    <location>
        <begin position="931"/>
        <end position="954"/>
    </location>
</feature>
<dbReference type="Pfam" id="PF00560">
    <property type="entry name" value="LRR_1"/>
    <property type="match status" value="2"/>
</dbReference>
<evidence type="ECO:0000256" key="12">
    <source>
        <dbReference type="ARBA" id="ARBA00022840"/>
    </source>
</evidence>
<comment type="subcellular location">
    <subcellularLocation>
        <location evidence="1">Membrane</location>
        <topology evidence="1">Single-pass type I membrane protein</topology>
    </subcellularLocation>
</comment>
<feature type="chain" id="PRO_5042826903" description="non-specific serine/threonine protein kinase" evidence="20">
    <location>
        <begin position="46"/>
        <end position="988"/>
    </location>
</feature>
<dbReference type="InterPro" id="IPR011009">
    <property type="entry name" value="Kinase-like_dom_sf"/>
</dbReference>
<dbReference type="FunFam" id="3.80.10.10:FF:000830">
    <property type="entry name" value="Predicted protein"/>
    <property type="match status" value="1"/>
</dbReference>
<dbReference type="InterPro" id="IPR001245">
    <property type="entry name" value="Ser-Thr/Tyr_kinase_cat_dom"/>
</dbReference>
<sequence>MEGLNSFDFCRRRGRGRGNWQSMAATLRLLFFLVSFFLAIHVACCVTDPNDASVLQSLKTIWQKTPPSWDKSNDPCGLPWEGVTCEDSRVTALGLSTMGIKGQLSGDIGSLTELTSLDLSYNKDITGSIPKGIQDLQKLSILILAGCGLSGSIPDELGNLTELSFLALNSNNFTGIIPPSLGKLSKLYWFDIAENQLSGPLPISSGNSPGLDLLLNAKHFHFNKNQLSGPIPENLFSSRMQLLHVLFDDNKLTGTIPSSIGLVQTLEALRLDRNSLSGGVPSNINNLTKLSELNLANNKLNGSVPNLASMTSLNYVDFSNNTFDASEARGWFSTLPSLTVLVAEFASLYGPLPQELLNFPQLQQVLLRNNNLNGTLNMTQVGSPLQLVDLRNNQIQFYILGLGYANTLMLYGNPICSNNVKILGVYCQIDPNLTSYSTSLERCGTKPKVCSGFQKLSPASCDCRVPYEGRLTFRAPSFRDPTNANLFGQLEDSLSSNLSLSAHSAMLQSPFFDQNDYLQVQLSLFPASGKFFNRSDVQRLGFMLSNQTYKPPDVFGPYVFSGFAYPFPGESGVFLSNGAIAGIAAASVVLLLGLIVIAIYAIRQKKRAQRAVELSRPFASWVQNGDDAAGGAPQLRRTKFFSFDELKKCTNNFSNRNEIGSGGYGKVYRGMLPDGMVVAIKRAQQGSMQGALEFKTEIELLSRVHHKNLVGLVGFCFEQQEQMLVYEFMSNGTLRDSLSGSSGIALDWKMRLHAALGSARGIAYLHELANPPIIHRDIKTTNILLDENLVSKVADFGLSKLVSDSEKEHVTTQVKGTLGYLDPEYYMTHLLTEKSDVYSFGVVMLELITSRLPIEKGKYIVREIRSAMKNDDHEYCGLGDIMDPSIRKEGYLIGFSKFLDLALQCVEESANNRPTMNAVVKAIETILQDDGLHTNPTSASSSVTDFGASQGPRRHPYDNNISALRHVAFSDSFDYSSGYNLSAKIEPK</sequence>
<dbReference type="FunFam" id="1.10.510.10:FF:000453">
    <property type="entry name" value="LRR receptor-like serine/threonine-protein kinase HSL2"/>
    <property type="match status" value="1"/>
</dbReference>
<keyword evidence="14 19" id="KW-0472">Membrane</keyword>
<evidence type="ECO:0000256" key="1">
    <source>
        <dbReference type="ARBA" id="ARBA00004479"/>
    </source>
</evidence>
<evidence type="ECO:0000256" key="3">
    <source>
        <dbReference type="ARBA" id="ARBA00012513"/>
    </source>
</evidence>
<keyword evidence="8 20" id="KW-0732">Signal</keyword>
<evidence type="ECO:0000256" key="9">
    <source>
        <dbReference type="ARBA" id="ARBA00022737"/>
    </source>
</evidence>
<keyword evidence="15" id="KW-0675">Receptor</keyword>
<dbReference type="SUPFAM" id="SSF52058">
    <property type="entry name" value="L domain-like"/>
    <property type="match status" value="1"/>
</dbReference>
<dbReference type="InterPro" id="IPR000719">
    <property type="entry name" value="Prot_kinase_dom"/>
</dbReference>
<evidence type="ECO:0000256" key="17">
    <source>
        <dbReference type="PROSITE-ProRule" id="PRU10141"/>
    </source>
</evidence>
<feature type="domain" description="Protein kinase" evidence="21">
    <location>
        <begin position="653"/>
        <end position="927"/>
    </location>
</feature>
<keyword evidence="10 17" id="KW-0547">Nucleotide-binding</keyword>
<dbReference type="PANTHER" id="PTHR45974:SF242">
    <property type="entry name" value="LEUCINE-RICH REPEAT PROTEIN KINASE FAMILY PROTEIN"/>
    <property type="match status" value="1"/>
</dbReference>
<evidence type="ECO:0000256" key="5">
    <source>
        <dbReference type="ARBA" id="ARBA00022614"/>
    </source>
</evidence>
<evidence type="ECO:0000256" key="19">
    <source>
        <dbReference type="SAM" id="Phobius"/>
    </source>
</evidence>
<feature type="signal peptide" evidence="20">
    <location>
        <begin position="1"/>
        <end position="45"/>
    </location>
</feature>
<protein>
    <recommendedName>
        <fullName evidence="3">non-specific serine/threonine protein kinase</fullName>
        <ecNumber evidence="3">2.7.11.1</ecNumber>
    </recommendedName>
</protein>
<evidence type="ECO:0000256" key="13">
    <source>
        <dbReference type="ARBA" id="ARBA00022989"/>
    </source>
</evidence>
<keyword evidence="16" id="KW-0325">Glycoprotein</keyword>
<dbReference type="PROSITE" id="PS50011">
    <property type="entry name" value="PROTEIN_KINASE_DOM"/>
    <property type="match status" value="1"/>
</dbReference>
<dbReference type="FunFam" id="3.80.10.10:FF:000363">
    <property type="entry name" value="Leucine-rich repeat family protein"/>
    <property type="match status" value="1"/>
</dbReference>
<evidence type="ECO:0000256" key="14">
    <source>
        <dbReference type="ARBA" id="ARBA00023136"/>
    </source>
</evidence>
<reference evidence="22 23" key="1">
    <citation type="journal article" date="2023" name="Hortic Res">
        <title>Pangenome of water caltrop reveals structural variations and asymmetric subgenome divergence after allopolyploidization.</title>
        <authorList>
            <person name="Zhang X."/>
            <person name="Chen Y."/>
            <person name="Wang L."/>
            <person name="Yuan Y."/>
            <person name="Fang M."/>
            <person name="Shi L."/>
            <person name="Lu R."/>
            <person name="Comes H.P."/>
            <person name="Ma Y."/>
            <person name="Chen Y."/>
            <person name="Huang G."/>
            <person name="Zhou Y."/>
            <person name="Zheng Z."/>
            <person name="Qiu Y."/>
        </authorList>
    </citation>
    <scope>NUCLEOTIDE SEQUENCE [LARGE SCALE GENOMIC DNA]</scope>
    <source>
        <strain evidence="22">F231</strain>
    </source>
</reference>
<dbReference type="Pfam" id="PF07714">
    <property type="entry name" value="PK_Tyr_Ser-Thr"/>
    <property type="match status" value="1"/>
</dbReference>
<dbReference type="Gene3D" id="1.10.510.10">
    <property type="entry name" value="Transferase(Phosphotransferase) domain 1"/>
    <property type="match status" value="1"/>
</dbReference>
<dbReference type="InterPro" id="IPR013210">
    <property type="entry name" value="LRR_N_plant-typ"/>
</dbReference>
<keyword evidence="5" id="KW-0433">Leucine-rich repeat</keyword>
<keyword evidence="9" id="KW-0677">Repeat</keyword>
<dbReference type="PROSITE" id="PS00108">
    <property type="entry name" value="PROTEIN_KINASE_ST"/>
    <property type="match status" value="1"/>
</dbReference>
<gene>
    <name evidence="22" type="ORF">SAY86_021070</name>
</gene>
<dbReference type="InterPro" id="IPR017441">
    <property type="entry name" value="Protein_kinase_ATP_BS"/>
</dbReference>
<dbReference type="GO" id="GO:0004674">
    <property type="term" value="F:protein serine/threonine kinase activity"/>
    <property type="evidence" value="ECO:0007669"/>
    <property type="project" value="UniProtKB-KW"/>
</dbReference>
<evidence type="ECO:0000256" key="18">
    <source>
        <dbReference type="SAM" id="MobiDB-lite"/>
    </source>
</evidence>
<evidence type="ECO:0000256" key="8">
    <source>
        <dbReference type="ARBA" id="ARBA00022729"/>
    </source>
</evidence>
<dbReference type="SUPFAM" id="SSF56112">
    <property type="entry name" value="Protein kinase-like (PK-like)"/>
    <property type="match status" value="1"/>
</dbReference>
<evidence type="ECO:0000313" key="23">
    <source>
        <dbReference type="Proteomes" id="UP001346149"/>
    </source>
</evidence>
<comment type="similarity">
    <text evidence="2">Belongs to the protein kinase superfamily. Ser/Thr protein kinase family.</text>
</comment>
<dbReference type="GO" id="GO:0016020">
    <property type="term" value="C:membrane"/>
    <property type="evidence" value="ECO:0007669"/>
    <property type="project" value="UniProtKB-SubCell"/>
</dbReference>
<evidence type="ECO:0000256" key="2">
    <source>
        <dbReference type="ARBA" id="ARBA00008684"/>
    </source>
</evidence>
<keyword evidence="11" id="KW-0418">Kinase</keyword>
<dbReference type="GO" id="GO:0005524">
    <property type="term" value="F:ATP binding"/>
    <property type="evidence" value="ECO:0007669"/>
    <property type="project" value="UniProtKB-UniRule"/>
</dbReference>
<evidence type="ECO:0000256" key="4">
    <source>
        <dbReference type="ARBA" id="ARBA00022527"/>
    </source>
</evidence>
<feature type="binding site" evidence="17">
    <location>
        <position position="681"/>
    </location>
    <ligand>
        <name>ATP</name>
        <dbReference type="ChEBI" id="CHEBI:30616"/>
    </ligand>
</feature>
<evidence type="ECO:0000256" key="16">
    <source>
        <dbReference type="ARBA" id="ARBA00023180"/>
    </source>
</evidence>
<keyword evidence="23" id="KW-1185">Reference proteome</keyword>
<evidence type="ECO:0000259" key="21">
    <source>
        <dbReference type="PROSITE" id="PS50011"/>
    </source>
</evidence>
<comment type="caution">
    <text evidence="22">The sequence shown here is derived from an EMBL/GenBank/DDBJ whole genome shotgun (WGS) entry which is preliminary data.</text>
</comment>
<keyword evidence="7 19" id="KW-0812">Transmembrane</keyword>
<keyword evidence="4" id="KW-0723">Serine/threonine-protein kinase</keyword>
<dbReference type="InterPro" id="IPR008271">
    <property type="entry name" value="Ser/Thr_kinase_AS"/>
</dbReference>
<accession>A0AAN7RL98</accession>
<dbReference type="CDD" id="cd14066">
    <property type="entry name" value="STKc_IRAK"/>
    <property type="match status" value="1"/>
</dbReference>
<dbReference type="PROSITE" id="PS00107">
    <property type="entry name" value="PROTEIN_KINASE_ATP"/>
    <property type="match status" value="1"/>
</dbReference>
<keyword evidence="12 17" id="KW-0067">ATP-binding</keyword>
<dbReference type="InterPro" id="IPR001611">
    <property type="entry name" value="Leu-rich_rpt"/>
</dbReference>
<keyword evidence="13 19" id="KW-1133">Transmembrane helix</keyword>
<name>A0AAN7RL98_TRANT</name>